<dbReference type="InParanoid" id="A0A0C3E5V4"/>
<evidence type="ECO:0000313" key="4">
    <source>
        <dbReference type="Proteomes" id="UP000053989"/>
    </source>
</evidence>
<dbReference type="InterPro" id="IPR056072">
    <property type="entry name" value="SNTX_MACPF/CDC-like_dom"/>
</dbReference>
<dbReference type="OrthoDB" id="2689665at2759"/>
<dbReference type="EMBL" id="KN822032">
    <property type="protein sequence ID" value="KIM63824.1"/>
    <property type="molecule type" value="Genomic_DNA"/>
</dbReference>
<protein>
    <recommendedName>
        <fullName evidence="2">SNTX MACPF/CDC-like domain-containing protein</fullName>
    </recommendedName>
</protein>
<name>A0A0C3E5V4_9AGAM</name>
<keyword evidence="4" id="KW-1185">Reference proteome</keyword>
<dbReference type="PANTHER" id="PTHR31594">
    <property type="entry name" value="AIG1-TYPE G DOMAIN-CONTAINING PROTEIN"/>
    <property type="match status" value="1"/>
</dbReference>
<dbReference type="Proteomes" id="UP000053989">
    <property type="component" value="Unassembled WGS sequence"/>
</dbReference>
<feature type="domain" description="SNTX MACPF/CDC-like" evidence="2">
    <location>
        <begin position="28"/>
        <end position="186"/>
    </location>
</feature>
<dbReference type="STRING" id="1036808.A0A0C3E5V4"/>
<feature type="compositionally biased region" description="Low complexity" evidence="1">
    <location>
        <begin position="1"/>
        <end position="18"/>
    </location>
</feature>
<dbReference type="AlphaFoldDB" id="A0A0C3E5V4"/>
<accession>A0A0C3E5V4</accession>
<evidence type="ECO:0000256" key="1">
    <source>
        <dbReference type="SAM" id="MobiDB-lite"/>
    </source>
</evidence>
<proteinExistence type="predicted"/>
<gene>
    <name evidence="3" type="ORF">SCLCIDRAFT_690970</name>
</gene>
<dbReference type="PANTHER" id="PTHR31594:SF14">
    <property type="entry name" value="FIBRONECTIN TYPE-III DOMAIN-CONTAINING PROTEIN"/>
    <property type="match status" value="1"/>
</dbReference>
<evidence type="ECO:0000259" key="2">
    <source>
        <dbReference type="Pfam" id="PF24674"/>
    </source>
</evidence>
<sequence>MTDSVSPLPAASSSPQFSEKGKPQSTFDRPTLGQVIRLGELFDERRNKFLGVQLYKEEAIRNNIVITDIKHTDLTLSQSNSVQDKSDVLDINANLSLDVFGGLVPIRGSASYLRSPPTNSQKRSWAMALKMRTEKHRLLFAGLDSKVVEEVKAYYVPAATHFVSAIIYGGNIVINMTERSRDLTETELVDLEQFENTAYRYTGTSCSTRIHRVQRMCLISFPTQSATLSTEVDMERMAVQLGPTIWLVTPRCITGLKASRYLLPSSPFLQNCEKMTRSIWTSFG</sequence>
<feature type="region of interest" description="Disordered" evidence="1">
    <location>
        <begin position="1"/>
        <end position="29"/>
    </location>
</feature>
<dbReference type="Pfam" id="PF24674">
    <property type="entry name" value="MACPF_SNTX"/>
    <property type="match status" value="1"/>
</dbReference>
<dbReference type="InterPro" id="IPR052090">
    <property type="entry name" value="Cytolytic_pore-forming_toxin"/>
</dbReference>
<reference evidence="3 4" key="1">
    <citation type="submission" date="2014-04" db="EMBL/GenBank/DDBJ databases">
        <authorList>
            <consortium name="DOE Joint Genome Institute"/>
            <person name="Kuo A."/>
            <person name="Kohler A."/>
            <person name="Nagy L.G."/>
            <person name="Floudas D."/>
            <person name="Copeland A."/>
            <person name="Barry K.W."/>
            <person name="Cichocki N."/>
            <person name="Veneault-Fourrey C."/>
            <person name="LaButti K."/>
            <person name="Lindquist E.A."/>
            <person name="Lipzen A."/>
            <person name="Lundell T."/>
            <person name="Morin E."/>
            <person name="Murat C."/>
            <person name="Sun H."/>
            <person name="Tunlid A."/>
            <person name="Henrissat B."/>
            <person name="Grigoriev I.V."/>
            <person name="Hibbett D.S."/>
            <person name="Martin F."/>
            <person name="Nordberg H.P."/>
            <person name="Cantor M.N."/>
            <person name="Hua S.X."/>
        </authorList>
    </citation>
    <scope>NUCLEOTIDE SEQUENCE [LARGE SCALE GENOMIC DNA]</scope>
    <source>
        <strain evidence="3 4">Foug A</strain>
    </source>
</reference>
<reference evidence="4" key="2">
    <citation type="submission" date="2015-01" db="EMBL/GenBank/DDBJ databases">
        <title>Evolutionary Origins and Diversification of the Mycorrhizal Mutualists.</title>
        <authorList>
            <consortium name="DOE Joint Genome Institute"/>
            <consortium name="Mycorrhizal Genomics Consortium"/>
            <person name="Kohler A."/>
            <person name="Kuo A."/>
            <person name="Nagy L.G."/>
            <person name="Floudas D."/>
            <person name="Copeland A."/>
            <person name="Barry K.W."/>
            <person name="Cichocki N."/>
            <person name="Veneault-Fourrey C."/>
            <person name="LaButti K."/>
            <person name="Lindquist E.A."/>
            <person name="Lipzen A."/>
            <person name="Lundell T."/>
            <person name="Morin E."/>
            <person name="Murat C."/>
            <person name="Riley R."/>
            <person name="Ohm R."/>
            <person name="Sun H."/>
            <person name="Tunlid A."/>
            <person name="Henrissat B."/>
            <person name="Grigoriev I.V."/>
            <person name="Hibbett D.S."/>
            <person name="Martin F."/>
        </authorList>
    </citation>
    <scope>NUCLEOTIDE SEQUENCE [LARGE SCALE GENOMIC DNA]</scope>
    <source>
        <strain evidence="4">Foug A</strain>
    </source>
</reference>
<dbReference type="HOGENOM" id="CLU_912643_0_0_1"/>
<evidence type="ECO:0000313" key="3">
    <source>
        <dbReference type="EMBL" id="KIM63824.1"/>
    </source>
</evidence>
<organism evidence="3 4">
    <name type="scientific">Scleroderma citrinum Foug A</name>
    <dbReference type="NCBI Taxonomy" id="1036808"/>
    <lineage>
        <taxon>Eukaryota</taxon>
        <taxon>Fungi</taxon>
        <taxon>Dikarya</taxon>
        <taxon>Basidiomycota</taxon>
        <taxon>Agaricomycotina</taxon>
        <taxon>Agaricomycetes</taxon>
        <taxon>Agaricomycetidae</taxon>
        <taxon>Boletales</taxon>
        <taxon>Sclerodermatineae</taxon>
        <taxon>Sclerodermataceae</taxon>
        <taxon>Scleroderma</taxon>
    </lineage>
</organism>